<name>A0A428HGQ3_STRMT</name>
<evidence type="ECO:0000313" key="2">
    <source>
        <dbReference type="Proteomes" id="UP000277773"/>
    </source>
</evidence>
<gene>
    <name evidence="1" type="ORF">D8786_08600</name>
</gene>
<sequence>MSILEIESKLYPCVNVNERKRLKWYKNHDIKKYLKEIAKLWRKYEDRLDGRII</sequence>
<proteinExistence type="predicted"/>
<comment type="caution">
    <text evidence="1">The sequence shown here is derived from an EMBL/GenBank/DDBJ whole genome shotgun (WGS) entry which is preliminary data.</text>
</comment>
<protein>
    <submittedName>
        <fullName evidence="1">Uncharacterized protein</fullName>
    </submittedName>
</protein>
<dbReference type="EMBL" id="RJPY01000013">
    <property type="protein sequence ID" value="RSJ94848.1"/>
    <property type="molecule type" value="Genomic_DNA"/>
</dbReference>
<dbReference type="Proteomes" id="UP000277773">
    <property type="component" value="Unassembled WGS sequence"/>
</dbReference>
<evidence type="ECO:0000313" key="1">
    <source>
        <dbReference type="EMBL" id="RSJ94848.1"/>
    </source>
</evidence>
<dbReference type="RefSeq" id="WP_185768957.1">
    <property type="nucleotide sequence ID" value="NZ_RJPY01000013.1"/>
</dbReference>
<reference evidence="1 2" key="1">
    <citation type="submission" date="2018-11" db="EMBL/GenBank/DDBJ databases">
        <title>Species Designations Belie Phenotypic and Genotypic Heterogeneity in Oral Streptococci.</title>
        <authorList>
            <person name="Velsko I."/>
        </authorList>
    </citation>
    <scope>NUCLEOTIDE SEQUENCE [LARGE SCALE GENOMIC DNA]</scope>
    <source>
        <strain evidence="1 2">BCC08</strain>
    </source>
</reference>
<dbReference type="AlphaFoldDB" id="A0A428HGQ3"/>
<accession>A0A428HGQ3</accession>
<organism evidence="1 2">
    <name type="scientific">Streptococcus mitis</name>
    <dbReference type="NCBI Taxonomy" id="28037"/>
    <lineage>
        <taxon>Bacteria</taxon>
        <taxon>Bacillati</taxon>
        <taxon>Bacillota</taxon>
        <taxon>Bacilli</taxon>
        <taxon>Lactobacillales</taxon>
        <taxon>Streptococcaceae</taxon>
        <taxon>Streptococcus</taxon>
        <taxon>Streptococcus mitis group</taxon>
    </lineage>
</organism>